<keyword evidence="10 19" id="KW-1133">Transmembrane helix</keyword>
<keyword evidence="7" id="KW-0547">Nucleotide-binding</keyword>
<keyword evidence="4" id="KW-0997">Cell inner membrane</keyword>
<dbReference type="PANTHER" id="PTHR32309">
    <property type="entry name" value="TYROSINE-PROTEIN KINASE"/>
    <property type="match status" value="1"/>
</dbReference>
<evidence type="ECO:0000256" key="7">
    <source>
        <dbReference type="ARBA" id="ARBA00022741"/>
    </source>
</evidence>
<evidence type="ECO:0000256" key="12">
    <source>
        <dbReference type="ARBA" id="ARBA00023137"/>
    </source>
</evidence>
<comment type="catalytic activity">
    <reaction evidence="14">
        <text>L-tyrosyl-[protein] + ATP = O-phospho-L-tyrosyl-[protein] + ADP + H(+)</text>
        <dbReference type="Rhea" id="RHEA:10596"/>
        <dbReference type="Rhea" id="RHEA-COMP:10136"/>
        <dbReference type="Rhea" id="RHEA-COMP:20101"/>
        <dbReference type="ChEBI" id="CHEBI:15378"/>
        <dbReference type="ChEBI" id="CHEBI:30616"/>
        <dbReference type="ChEBI" id="CHEBI:46858"/>
        <dbReference type="ChEBI" id="CHEBI:61978"/>
        <dbReference type="ChEBI" id="CHEBI:456216"/>
    </reaction>
</comment>
<keyword evidence="13" id="KW-0270">Exopolysaccharide synthesis</keyword>
<comment type="similarity">
    <text evidence="2">Belongs to the etk/wzc family.</text>
</comment>
<dbReference type="RefSeq" id="WP_059968856.1">
    <property type="nucleotide sequence ID" value="NZ_LPCX01000070.1"/>
</dbReference>
<keyword evidence="9" id="KW-0067">ATP-binding</keyword>
<dbReference type="InterPro" id="IPR003856">
    <property type="entry name" value="LPS_length_determ_N"/>
</dbReference>
<dbReference type="InterPro" id="IPR050445">
    <property type="entry name" value="Bact_polysacc_biosynth/exp"/>
</dbReference>
<dbReference type="Proteomes" id="UP000062998">
    <property type="component" value="Unassembled WGS sequence"/>
</dbReference>
<name>A0A105IKC3_9BURK</name>
<dbReference type="EMBL" id="LPIX01000105">
    <property type="protein sequence ID" value="KWD92896.1"/>
    <property type="molecule type" value="Genomic_DNA"/>
</dbReference>
<evidence type="ECO:0000313" key="23">
    <source>
        <dbReference type="EMBL" id="KWD92896.1"/>
    </source>
</evidence>
<dbReference type="AlphaFoldDB" id="A0A105IKC3"/>
<evidence type="ECO:0000256" key="6">
    <source>
        <dbReference type="ARBA" id="ARBA00022692"/>
    </source>
</evidence>
<gene>
    <name evidence="23" type="ORF">WL73_28980</name>
</gene>
<reference evidence="23 24" key="1">
    <citation type="submission" date="2015-11" db="EMBL/GenBank/DDBJ databases">
        <title>Expanding the genomic diversity of Burkholderia species for the development of highly accurate diagnostics.</title>
        <authorList>
            <person name="Sahl J."/>
            <person name="Keim P."/>
            <person name="Wagner D."/>
        </authorList>
    </citation>
    <scope>NUCLEOTIDE SEQUENCE [LARGE SCALE GENOMIC DNA]</scope>
    <source>
        <strain evidence="23 24">MSMB2167WGS</strain>
    </source>
</reference>
<keyword evidence="3" id="KW-1003">Cell membrane</keyword>
<evidence type="ECO:0000256" key="17">
    <source>
        <dbReference type="ARBA" id="ARBA00081049"/>
    </source>
</evidence>
<evidence type="ECO:0000259" key="21">
    <source>
        <dbReference type="Pfam" id="PF13614"/>
    </source>
</evidence>
<evidence type="ECO:0000256" key="14">
    <source>
        <dbReference type="ARBA" id="ARBA00053015"/>
    </source>
</evidence>
<feature type="domain" description="Tyrosine-protein kinase G-rich" evidence="22">
    <location>
        <begin position="391"/>
        <end position="469"/>
    </location>
</feature>
<dbReference type="Pfam" id="PF23607">
    <property type="entry name" value="WZC_N"/>
    <property type="match status" value="1"/>
</dbReference>
<comment type="function">
    <text evidence="15">Probably involved in polymerization and/or export of exopolysaccharide EPS I which functions as a virulence factor. May be involved in an ATP-dependent process in the pathway for EPS I production, possibly export of the trimeric repeat units across the inner membrane or their polymerization.</text>
</comment>
<evidence type="ECO:0000259" key="22">
    <source>
        <dbReference type="Pfam" id="PF13807"/>
    </source>
</evidence>
<comment type="subcellular location">
    <subcellularLocation>
        <location evidence="1">Cell inner membrane</location>
        <topology evidence="1">Multi-pass membrane protein</topology>
    </subcellularLocation>
</comment>
<evidence type="ECO:0000256" key="4">
    <source>
        <dbReference type="ARBA" id="ARBA00022519"/>
    </source>
</evidence>
<evidence type="ECO:0000259" key="20">
    <source>
        <dbReference type="Pfam" id="PF02706"/>
    </source>
</evidence>
<dbReference type="GO" id="GO:0000271">
    <property type="term" value="P:polysaccharide biosynthetic process"/>
    <property type="evidence" value="ECO:0007669"/>
    <property type="project" value="UniProtKB-KW"/>
</dbReference>
<dbReference type="Gene3D" id="3.40.50.300">
    <property type="entry name" value="P-loop containing nucleotide triphosphate hydrolases"/>
    <property type="match status" value="1"/>
</dbReference>
<dbReference type="InterPro" id="IPR005700">
    <property type="entry name" value="EPS_ExoP-like"/>
</dbReference>
<keyword evidence="11 19" id="KW-0472">Membrane</keyword>
<dbReference type="Pfam" id="PF13614">
    <property type="entry name" value="AAA_31"/>
    <property type="match status" value="1"/>
</dbReference>
<organism evidence="23 24">
    <name type="scientific">Burkholderia ubonensis</name>
    <dbReference type="NCBI Taxonomy" id="101571"/>
    <lineage>
        <taxon>Bacteria</taxon>
        <taxon>Pseudomonadati</taxon>
        <taxon>Pseudomonadota</taxon>
        <taxon>Betaproteobacteria</taxon>
        <taxon>Burkholderiales</taxon>
        <taxon>Burkholderiaceae</taxon>
        <taxon>Burkholderia</taxon>
        <taxon>Burkholderia cepacia complex</taxon>
    </lineage>
</organism>
<keyword evidence="6 19" id="KW-0812">Transmembrane</keyword>
<dbReference type="GO" id="GO:0004713">
    <property type="term" value="F:protein tyrosine kinase activity"/>
    <property type="evidence" value="ECO:0007669"/>
    <property type="project" value="UniProtKB-KW"/>
</dbReference>
<keyword evidence="18" id="KW-0175">Coiled coil</keyword>
<evidence type="ECO:0000256" key="16">
    <source>
        <dbReference type="ARBA" id="ARBA00067833"/>
    </source>
</evidence>
<feature type="transmembrane region" description="Helical" evidence="19">
    <location>
        <begin position="448"/>
        <end position="467"/>
    </location>
</feature>
<evidence type="ECO:0000256" key="13">
    <source>
        <dbReference type="ARBA" id="ARBA00023169"/>
    </source>
</evidence>
<evidence type="ECO:0000256" key="1">
    <source>
        <dbReference type="ARBA" id="ARBA00004429"/>
    </source>
</evidence>
<dbReference type="InterPro" id="IPR027417">
    <property type="entry name" value="P-loop_NTPase"/>
</dbReference>
<dbReference type="GO" id="GO:0042802">
    <property type="term" value="F:identical protein binding"/>
    <property type="evidence" value="ECO:0007669"/>
    <property type="project" value="UniProtKB-ARBA"/>
</dbReference>
<dbReference type="Pfam" id="PF13807">
    <property type="entry name" value="GNVR"/>
    <property type="match status" value="1"/>
</dbReference>
<keyword evidence="5" id="KW-0808">Transferase</keyword>
<dbReference type="InterPro" id="IPR032807">
    <property type="entry name" value="GNVR"/>
</dbReference>
<feature type="transmembrane region" description="Helical" evidence="19">
    <location>
        <begin position="32"/>
        <end position="51"/>
    </location>
</feature>
<keyword evidence="12" id="KW-0829">Tyrosine-protein kinase</keyword>
<dbReference type="OrthoDB" id="9808257at2"/>
<dbReference type="CDD" id="cd05387">
    <property type="entry name" value="BY-kinase"/>
    <property type="match status" value="1"/>
</dbReference>
<evidence type="ECO:0000256" key="15">
    <source>
        <dbReference type="ARBA" id="ARBA00054296"/>
    </source>
</evidence>
<evidence type="ECO:0000256" key="11">
    <source>
        <dbReference type="ARBA" id="ARBA00023136"/>
    </source>
</evidence>
<dbReference type="InterPro" id="IPR005702">
    <property type="entry name" value="Wzc-like_C"/>
</dbReference>
<evidence type="ECO:0000256" key="5">
    <source>
        <dbReference type="ARBA" id="ARBA00022679"/>
    </source>
</evidence>
<evidence type="ECO:0000256" key="8">
    <source>
        <dbReference type="ARBA" id="ARBA00022777"/>
    </source>
</evidence>
<comment type="caution">
    <text evidence="23">The sequence shown here is derived from an EMBL/GenBank/DDBJ whole genome shotgun (WGS) entry which is preliminary data.</text>
</comment>
<dbReference type="NCBIfam" id="TIGR01007">
    <property type="entry name" value="eps_fam"/>
    <property type="match status" value="1"/>
</dbReference>
<keyword evidence="8 23" id="KW-0418">Kinase</keyword>
<feature type="coiled-coil region" evidence="18">
    <location>
        <begin position="277"/>
        <end position="325"/>
    </location>
</feature>
<dbReference type="FunFam" id="3.40.50.300:FF:000527">
    <property type="entry name" value="Tyrosine-protein kinase etk"/>
    <property type="match status" value="1"/>
</dbReference>
<dbReference type="Pfam" id="PF02706">
    <property type="entry name" value="Wzz"/>
    <property type="match status" value="1"/>
</dbReference>
<evidence type="ECO:0000256" key="3">
    <source>
        <dbReference type="ARBA" id="ARBA00022475"/>
    </source>
</evidence>
<evidence type="ECO:0000256" key="19">
    <source>
        <dbReference type="SAM" id="Phobius"/>
    </source>
</evidence>
<protein>
    <recommendedName>
        <fullName evidence="16">Putative tyrosine-protein kinase EpsB</fullName>
    </recommendedName>
    <alternativeName>
        <fullName evidence="17">EPS I polysaccharide export protein EpsB</fullName>
    </alternativeName>
</protein>
<evidence type="ECO:0000256" key="18">
    <source>
        <dbReference type="SAM" id="Coils"/>
    </source>
</evidence>
<evidence type="ECO:0000256" key="2">
    <source>
        <dbReference type="ARBA" id="ARBA00008883"/>
    </source>
</evidence>
<dbReference type="NCBIfam" id="TIGR01005">
    <property type="entry name" value="eps_transp_fam"/>
    <property type="match status" value="1"/>
</dbReference>
<feature type="domain" description="Polysaccharide chain length determinant N-terminal" evidence="20">
    <location>
        <begin position="17"/>
        <end position="110"/>
    </location>
</feature>
<dbReference type="PANTHER" id="PTHR32309:SF32">
    <property type="entry name" value="TYROSINE-PROTEIN KINASE ETK-RELATED"/>
    <property type="match status" value="1"/>
</dbReference>
<evidence type="ECO:0000256" key="10">
    <source>
        <dbReference type="ARBA" id="ARBA00022989"/>
    </source>
</evidence>
<sequence length="744" mass="80585">MTQSNQHADVNVVETTELDLASVLDILLDNRLLIAAIATVFTFISGLYALLVTPIYESNILVQIEDSPDASAAKDLLGTLSTMFDVKSTADAEIQILGSRLVVSRAVDKLKLFIHARPHRFPVIGGWLARRRDGLSVPGLFGVGGYTWGRESIDVATFDVPKQLEGKPYKLVALAGGRYELSGPGFDQPVKGRVGTAETFPASAGPIKLLVRGINGTAGARFDLVRGSRMDTIEDLQKQLRIQELGKQSGVISATLRSDDPVQLSAILNEIGDQYVRQNVDRKAAQAENSLQFLASQEPKMKRDLEQAENRLNDYRNTHKVLDLTEEGKSILAQSSDAEQQLFTLKQKRQELLTRFGPMHPGVVAIDEQIAGTLGYIGELTDQIKRMPTAQRDAIRLQRDVQVNTDLYLALRNNIEQLRLLKAGKVGSVRLVDAASLPERAVFPKKTIVVVVATLLGLFVGAGAAFVRDQLFTGITNVRSLEAHSGLAVYATVPHSEQQRKLAANLADSMAAGQASLLANSYPGDPAVESLRSLRTALQFAMLDANNNVVLLTGPSPGLGKSFASANLAVVLAENKRVVLVDGDLRRGILNKYFGEERGAGVADLIAGTRSAADVIRKTNVPNLDLVTTGTLPPNAATLLLNRNWLSFIQKVSAEYDIVLIDSPPVLAVADAAIMATIAGTVFLVARFGKTRVGEVMESVKQLAQSGSRVSGLIFNGMKTRGGNYRYGGKYGSYRYVSYDYENT</sequence>
<feature type="domain" description="AAA" evidence="21">
    <location>
        <begin position="558"/>
        <end position="677"/>
    </location>
</feature>
<dbReference type="InterPro" id="IPR025669">
    <property type="entry name" value="AAA_dom"/>
</dbReference>
<accession>A0A105IKC3</accession>
<evidence type="ECO:0000256" key="9">
    <source>
        <dbReference type="ARBA" id="ARBA00022840"/>
    </source>
</evidence>
<proteinExistence type="inferred from homology"/>
<dbReference type="GO" id="GO:0005524">
    <property type="term" value="F:ATP binding"/>
    <property type="evidence" value="ECO:0007669"/>
    <property type="project" value="UniProtKB-KW"/>
</dbReference>
<dbReference type="SUPFAM" id="SSF52540">
    <property type="entry name" value="P-loop containing nucleoside triphosphate hydrolases"/>
    <property type="match status" value="1"/>
</dbReference>
<dbReference type="GO" id="GO:0005886">
    <property type="term" value="C:plasma membrane"/>
    <property type="evidence" value="ECO:0007669"/>
    <property type="project" value="UniProtKB-SubCell"/>
</dbReference>
<evidence type="ECO:0000313" key="24">
    <source>
        <dbReference type="Proteomes" id="UP000062998"/>
    </source>
</evidence>